<protein>
    <submittedName>
        <fullName evidence="2">Uncharacterized protein</fullName>
    </submittedName>
</protein>
<evidence type="ECO:0000313" key="2">
    <source>
        <dbReference type="EMBL" id="CAK9215699.1"/>
    </source>
</evidence>
<keyword evidence="1" id="KW-0812">Transmembrane</keyword>
<dbReference type="Proteomes" id="UP001497512">
    <property type="component" value="Chromosome 2"/>
</dbReference>
<gene>
    <name evidence="2" type="ORF">CSSPTR1EN2_LOCUS12862</name>
</gene>
<reference evidence="2" key="1">
    <citation type="submission" date="2024-02" db="EMBL/GenBank/DDBJ databases">
        <authorList>
            <consortium name="ELIXIR-Norway"/>
            <consortium name="Elixir Norway"/>
        </authorList>
    </citation>
    <scope>NUCLEOTIDE SEQUENCE</scope>
</reference>
<accession>A0ABP0U8V6</accession>
<evidence type="ECO:0000256" key="1">
    <source>
        <dbReference type="SAM" id="Phobius"/>
    </source>
</evidence>
<keyword evidence="1" id="KW-1133">Transmembrane helix</keyword>
<proteinExistence type="predicted"/>
<feature type="transmembrane region" description="Helical" evidence="1">
    <location>
        <begin position="61"/>
        <end position="86"/>
    </location>
</feature>
<sequence>MSNVSARVQSWRKFGPANSFAHAESQVSSKCKNMVQDEEAAFKGSDLGSAPSKCCLRFTSLVLWLCMTLFSTAVLLAVTCLLYWIVCHPNAPTTILKVQTWSPRSSMNSLINLNLQASSCSMHHT</sequence>
<name>A0ABP0U8V6_9BRYO</name>
<organism evidence="2 3">
    <name type="scientific">Sphagnum troendelagicum</name>
    <dbReference type="NCBI Taxonomy" id="128251"/>
    <lineage>
        <taxon>Eukaryota</taxon>
        <taxon>Viridiplantae</taxon>
        <taxon>Streptophyta</taxon>
        <taxon>Embryophyta</taxon>
        <taxon>Bryophyta</taxon>
        <taxon>Sphagnophytina</taxon>
        <taxon>Sphagnopsida</taxon>
        <taxon>Sphagnales</taxon>
        <taxon>Sphagnaceae</taxon>
        <taxon>Sphagnum</taxon>
    </lineage>
</organism>
<evidence type="ECO:0000313" key="3">
    <source>
        <dbReference type="Proteomes" id="UP001497512"/>
    </source>
</evidence>
<keyword evidence="3" id="KW-1185">Reference proteome</keyword>
<dbReference type="EMBL" id="OZ019894">
    <property type="protein sequence ID" value="CAK9215699.1"/>
    <property type="molecule type" value="Genomic_DNA"/>
</dbReference>
<keyword evidence="1" id="KW-0472">Membrane</keyword>